<feature type="transmembrane region" description="Helical" evidence="1">
    <location>
        <begin position="304"/>
        <end position="324"/>
    </location>
</feature>
<dbReference type="Pfam" id="PF02254">
    <property type="entry name" value="TrkA_N"/>
    <property type="match status" value="2"/>
</dbReference>
<dbReference type="Gene3D" id="3.40.50.720">
    <property type="entry name" value="NAD(P)-binding Rossmann-like Domain"/>
    <property type="match status" value="2"/>
</dbReference>
<dbReference type="KEGG" id="cyt:cce_5196"/>
<evidence type="ECO:0000259" key="2">
    <source>
        <dbReference type="PROSITE" id="PS51202"/>
    </source>
</evidence>
<keyword evidence="1" id="KW-0472">Membrane</keyword>
<dbReference type="InterPro" id="IPR006037">
    <property type="entry name" value="RCK_C"/>
</dbReference>
<gene>
    <name evidence="3" type="ordered locus">cce_5196</name>
</gene>
<dbReference type="PANTHER" id="PTHR43833:SF11">
    <property type="entry name" value="VOLTAGE-GATED POTASSIUM CHANNEL KCH"/>
    <property type="match status" value="1"/>
</dbReference>
<feature type="transmembrane region" description="Helical" evidence="1">
    <location>
        <begin position="274"/>
        <end position="297"/>
    </location>
</feature>
<feature type="domain" description="RCK C-terminal" evidence="2">
    <location>
        <begin position="511"/>
        <end position="594"/>
    </location>
</feature>
<keyword evidence="1" id="KW-1133">Transmembrane helix</keyword>
<accession>B1X331</accession>
<dbReference type="GO" id="GO:0008324">
    <property type="term" value="F:monoatomic cation transmembrane transporter activity"/>
    <property type="evidence" value="ECO:0007669"/>
    <property type="project" value="InterPro"/>
</dbReference>
<dbReference type="InterPro" id="IPR003148">
    <property type="entry name" value="RCK_N"/>
</dbReference>
<dbReference type="InterPro" id="IPR050721">
    <property type="entry name" value="Trk_Ktr_HKT_K-transport"/>
</dbReference>
<evidence type="ECO:0000313" key="3">
    <source>
        <dbReference type="EMBL" id="ACB54542.1"/>
    </source>
</evidence>
<dbReference type="EMBL" id="CP000807">
    <property type="protein sequence ID" value="ACB54542.1"/>
    <property type="molecule type" value="Genomic_DNA"/>
</dbReference>
<dbReference type="HOGENOM" id="CLU_405853_0_0_3"/>
<dbReference type="InterPro" id="IPR036721">
    <property type="entry name" value="RCK_C_sf"/>
</dbReference>
<dbReference type="eggNOG" id="COG1226">
    <property type="taxonomic scope" value="Bacteria"/>
</dbReference>
<dbReference type="SUPFAM" id="SSF116726">
    <property type="entry name" value="TrkA C-terminal domain-like"/>
    <property type="match status" value="1"/>
</dbReference>
<name>B1X331_CROS5</name>
<organism evidence="3 4">
    <name type="scientific">Crocosphaera subtropica (strain ATCC 51142 / BH68)</name>
    <name type="common">Cyanothece sp. (strain ATCC 51142)</name>
    <dbReference type="NCBI Taxonomy" id="43989"/>
    <lineage>
        <taxon>Bacteria</taxon>
        <taxon>Bacillati</taxon>
        <taxon>Cyanobacteriota</taxon>
        <taxon>Cyanophyceae</taxon>
        <taxon>Oscillatoriophycideae</taxon>
        <taxon>Chroococcales</taxon>
        <taxon>Aphanothecaceae</taxon>
        <taxon>Crocosphaera</taxon>
        <taxon>Crocosphaera subtropica</taxon>
    </lineage>
</organism>
<evidence type="ECO:0000256" key="1">
    <source>
        <dbReference type="SAM" id="Phobius"/>
    </source>
</evidence>
<reference evidence="3 4" key="1">
    <citation type="journal article" date="2008" name="Proc. Natl. Acad. Sci. U.S.A.">
        <title>The genome of Cyanothece 51142, a unicellular diazotrophic cyanobacterium important in the marine nitrogen cycle.</title>
        <authorList>
            <person name="Welsh E.A."/>
            <person name="Liberton M."/>
            <person name="Stoeckel J."/>
            <person name="Loh T."/>
            <person name="Elvitigala T."/>
            <person name="Wang C."/>
            <person name="Wollam A."/>
            <person name="Fulton R.S."/>
            <person name="Clifton S.W."/>
            <person name="Jacobs J.M."/>
            <person name="Aurora R."/>
            <person name="Ghosh B.K."/>
            <person name="Sherman L.A."/>
            <person name="Smith R.D."/>
            <person name="Wilson R.K."/>
            <person name="Pakrasi H.B."/>
        </authorList>
    </citation>
    <scope>NUCLEOTIDE SEQUENCE [LARGE SCALE GENOMIC DNA]</scope>
    <source>
        <strain evidence="4">ATCC 51142 / BH68</strain>
    </source>
</reference>
<protein>
    <recommendedName>
        <fullName evidence="2">RCK C-terminal domain-containing protein</fullName>
    </recommendedName>
</protein>
<dbReference type="InterPro" id="IPR036291">
    <property type="entry name" value="NAD(P)-bd_dom_sf"/>
</dbReference>
<dbReference type="AlphaFoldDB" id="B1X331"/>
<feature type="transmembrane region" description="Helical" evidence="1">
    <location>
        <begin position="336"/>
        <end position="361"/>
    </location>
</feature>
<dbReference type="STRING" id="43989.cce_5196"/>
<dbReference type="Proteomes" id="UP000001203">
    <property type="component" value="Chromosome linear"/>
</dbReference>
<evidence type="ECO:0000313" key="4">
    <source>
        <dbReference type="Proteomes" id="UP000001203"/>
    </source>
</evidence>
<dbReference type="SUPFAM" id="SSF81324">
    <property type="entry name" value="Voltage-gated potassium channels"/>
    <property type="match status" value="1"/>
</dbReference>
<keyword evidence="1" id="KW-0812">Transmembrane</keyword>
<keyword evidence="4" id="KW-1185">Reference proteome</keyword>
<dbReference type="PANTHER" id="PTHR43833">
    <property type="entry name" value="POTASSIUM CHANNEL PROTEIN 2-RELATED-RELATED"/>
    <property type="match status" value="1"/>
</dbReference>
<proteinExistence type="predicted"/>
<dbReference type="SUPFAM" id="SSF51735">
    <property type="entry name" value="NAD(P)-binding Rossmann-fold domains"/>
    <property type="match status" value="2"/>
</dbReference>
<dbReference type="PROSITE" id="PS51202">
    <property type="entry name" value="RCK_C"/>
    <property type="match status" value="1"/>
</dbReference>
<sequence length="673" mass="76193">MIVSMFQETTLFLVCGLGSLGQHCAMALKKFGVKVVAIEQTMPKSWEFPELPNFFEELIIGDCRQIEILERAKLKKCRSVLIVTSDEEVNAQTALTVRELNDNIRIVMRCGQENLNQLLNQQLGNFFADDPTQLTASAFALEGLGDETIGFFAINNYRFEVTKHQIKGSNSWFYGRKLYELNNKKRRVLSHINTQNKNFKGFYKWELNSPLNVGDTLIYVELVDEFSLRNYQSLPQVKKRRKQWQEGVTIFLSRFKLELSQLGNFSLLRQVRTVVLVCSLLIIILLIIGTFLFQFYYPDTTLIYAFYATAILLLGGYADLFGNFEPIAPIPPWLQFFALSLTVIGTAFVGVLYAALTEALLSAKFQLIRPRPIIPQKDHLVIVGLGKVGQRVANYLKEVKQPQVGITFNPDFDRTILSDIPLIIGNLKESFIQGNISKAKSIIITTENEMLNLEIALMARSVNPEGRLVIGAYRKGLSEKLTHLLKNAQVISSYAVAAEAFAGAAFGENILSLFRQQNQTVLVTEYQIESHDTLNGLLIVEISYGYDVLVIFYQNKFQEIKLMPSLEIRVEVGDRIIILGTVDGLKRIEQGNILLTSRCWGVRINWIPHQDAAFEGANAITRISGCDLALARKLMESIPNTLPMAFYQHQAQYLIRELSKVLIKAELINFFPD</sequence>
<dbReference type="GO" id="GO:0006813">
    <property type="term" value="P:potassium ion transport"/>
    <property type="evidence" value="ECO:0007669"/>
    <property type="project" value="InterPro"/>
</dbReference>